<evidence type="ECO:0000313" key="5">
    <source>
        <dbReference type="Proteomes" id="UP000198960"/>
    </source>
</evidence>
<organism evidence="4 5">
    <name type="scientific">Trujillonella endophytica</name>
    <dbReference type="NCBI Taxonomy" id="673521"/>
    <lineage>
        <taxon>Bacteria</taxon>
        <taxon>Bacillati</taxon>
        <taxon>Actinomycetota</taxon>
        <taxon>Actinomycetes</taxon>
        <taxon>Geodermatophilales</taxon>
        <taxon>Geodermatophilaceae</taxon>
        <taxon>Trujillonella</taxon>
    </lineage>
</organism>
<evidence type="ECO:0000256" key="2">
    <source>
        <dbReference type="RuleBase" id="RU003749"/>
    </source>
</evidence>
<dbReference type="InterPro" id="IPR003658">
    <property type="entry name" value="Anti-sigma_ant"/>
</dbReference>
<proteinExistence type="inferred from homology"/>
<dbReference type="InterPro" id="IPR002645">
    <property type="entry name" value="STAS_dom"/>
</dbReference>
<dbReference type="EMBL" id="FOEE01000001">
    <property type="protein sequence ID" value="SEO38705.1"/>
    <property type="molecule type" value="Genomic_DNA"/>
</dbReference>
<protein>
    <recommendedName>
        <fullName evidence="2">Anti-sigma factor antagonist</fullName>
    </recommendedName>
</protein>
<name>A0A1H8P9W8_9ACTN</name>
<comment type="similarity">
    <text evidence="1 2">Belongs to the anti-sigma-factor antagonist family.</text>
</comment>
<reference evidence="5" key="1">
    <citation type="submission" date="2016-10" db="EMBL/GenBank/DDBJ databases">
        <authorList>
            <person name="Varghese N."/>
            <person name="Submissions S."/>
        </authorList>
    </citation>
    <scope>NUCLEOTIDE SEQUENCE [LARGE SCALE GENOMIC DNA]</scope>
    <source>
        <strain evidence="5">DSM 45413</strain>
    </source>
</reference>
<dbReference type="Proteomes" id="UP000198960">
    <property type="component" value="Unassembled WGS sequence"/>
</dbReference>
<dbReference type="GO" id="GO:0043856">
    <property type="term" value="F:anti-sigma factor antagonist activity"/>
    <property type="evidence" value="ECO:0007669"/>
    <property type="project" value="InterPro"/>
</dbReference>
<dbReference type="CDD" id="cd07043">
    <property type="entry name" value="STAS_anti-anti-sigma_factors"/>
    <property type="match status" value="1"/>
</dbReference>
<dbReference type="InterPro" id="IPR036513">
    <property type="entry name" value="STAS_dom_sf"/>
</dbReference>
<dbReference type="Gene3D" id="3.30.750.24">
    <property type="entry name" value="STAS domain"/>
    <property type="match status" value="1"/>
</dbReference>
<dbReference type="STRING" id="673521.SAMN05660991_00053"/>
<dbReference type="AlphaFoldDB" id="A0A1H8P9W8"/>
<evidence type="ECO:0000313" key="4">
    <source>
        <dbReference type="EMBL" id="SEO38705.1"/>
    </source>
</evidence>
<accession>A0A1H8P9W8</accession>
<feature type="domain" description="STAS" evidence="3">
    <location>
        <begin position="29"/>
        <end position="119"/>
    </location>
</feature>
<dbReference type="Pfam" id="PF01740">
    <property type="entry name" value="STAS"/>
    <property type="match status" value="1"/>
</dbReference>
<evidence type="ECO:0000256" key="1">
    <source>
        <dbReference type="ARBA" id="ARBA00009013"/>
    </source>
</evidence>
<gene>
    <name evidence="4" type="ORF">SAMN05660991_00053</name>
</gene>
<evidence type="ECO:0000259" key="3">
    <source>
        <dbReference type="PROSITE" id="PS50801"/>
    </source>
</evidence>
<dbReference type="RefSeq" id="WP_244524377.1">
    <property type="nucleotide sequence ID" value="NZ_FOEE01000001.1"/>
</dbReference>
<keyword evidence="5" id="KW-1185">Reference proteome</keyword>
<sequence length="119" mass="12876">MEETPSPAAPAGAGALDVREQRNGRTCTLTLAGELTEAARRPLVRALTDALLEVPTLRRVELRLGEVTFMNSAGMAVLVQLLRMTAPRGVEIVLVGPRATVTRPLQLAGLWHRFTVAEH</sequence>
<dbReference type="PROSITE" id="PS50801">
    <property type="entry name" value="STAS"/>
    <property type="match status" value="1"/>
</dbReference>
<dbReference type="NCBIfam" id="TIGR00377">
    <property type="entry name" value="ant_ant_sig"/>
    <property type="match status" value="1"/>
</dbReference>
<dbReference type="SUPFAM" id="SSF52091">
    <property type="entry name" value="SpoIIaa-like"/>
    <property type="match status" value="1"/>
</dbReference>